<name>A0A7S1CKW2_9STRA</name>
<keyword evidence="1" id="KW-0732">Signal</keyword>
<proteinExistence type="predicted"/>
<sequence>MAAQRVLAVVVLAALAVAVAAVGGTRGGGAAAEGGIAPEGNCATRIPYAACSSSCNATYPKDAGADQACLVGCDIRCEAIVFCWSLEQCQGRCDVAFPFSAEKAGCSAGCGFACKDT</sequence>
<protein>
    <submittedName>
        <fullName evidence="2">Uncharacterized protein</fullName>
    </submittedName>
</protein>
<dbReference type="AlphaFoldDB" id="A0A7S1CKW2"/>
<organism evidence="2">
    <name type="scientific">Bicosoecida sp. CB-2014</name>
    <dbReference type="NCBI Taxonomy" id="1486930"/>
    <lineage>
        <taxon>Eukaryota</taxon>
        <taxon>Sar</taxon>
        <taxon>Stramenopiles</taxon>
        <taxon>Bigyra</taxon>
        <taxon>Opalozoa</taxon>
        <taxon>Bicosoecida</taxon>
    </lineage>
</organism>
<gene>
    <name evidence="2" type="ORF">BSP0115_LOCUS15293</name>
</gene>
<feature type="signal peptide" evidence="1">
    <location>
        <begin position="1"/>
        <end position="21"/>
    </location>
</feature>
<evidence type="ECO:0000313" key="2">
    <source>
        <dbReference type="EMBL" id="CAD8922030.1"/>
    </source>
</evidence>
<evidence type="ECO:0000256" key="1">
    <source>
        <dbReference type="SAM" id="SignalP"/>
    </source>
</evidence>
<feature type="chain" id="PRO_5031392947" evidence="1">
    <location>
        <begin position="22"/>
        <end position="117"/>
    </location>
</feature>
<reference evidence="2" key="1">
    <citation type="submission" date="2021-01" db="EMBL/GenBank/DDBJ databases">
        <authorList>
            <person name="Corre E."/>
            <person name="Pelletier E."/>
            <person name="Niang G."/>
            <person name="Scheremetjew M."/>
            <person name="Finn R."/>
            <person name="Kale V."/>
            <person name="Holt S."/>
            <person name="Cochrane G."/>
            <person name="Meng A."/>
            <person name="Brown T."/>
            <person name="Cohen L."/>
        </authorList>
    </citation>
    <scope>NUCLEOTIDE SEQUENCE</scope>
    <source>
        <strain evidence="2">Ms1</strain>
    </source>
</reference>
<dbReference type="EMBL" id="HBFS01022819">
    <property type="protein sequence ID" value="CAD8922030.1"/>
    <property type="molecule type" value="Transcribed_RNA"/>
</dbReference>
<accession>A0A7S1CKW2</accession>